<keyword evidence="1" id="KW-1133">Transmembrane helix</keyword>
<gene>
    <name evidence="2" type="ORF">KQ910_05225</name>
</gene>
<evidence type="ECO:0000256" key="1">
    <source>
        <dbReference type="SAM" id="Phobius"/>
    </source>
</evidence>
<name>A0ABS6IHC7_9HYPH</name>
<feature type="transmembrane region" description="Helical" evidence="1">
    <location>
        <begin position="12"/>
        <end position="34"/>
    </location>
</feature>
<dbReference type="RefSeq" id="WP_216957414.1">
    <property type="nucleotide sequence ID" value="NZ_JAHOPB010000001.1"/>
</dbReference>
<sequence length="49" mass="5204">MTPGTTIGWRPVLLWGLASLVVAATVVSFILWGLNGPAYLVDLIAAYCL</sequence>
<keyword evidence="3" id="KW-1185">Reference proteome</keyword>
<accession>A0ABS6IHC7</accession>
<evidence type="ECO:0000313" key="2">
    <source>
        <dbReference type="EMBL" id="MBU8873152.1"/>
    </source>
</evidence>
<dbReference type="EMBL" id="JAHOPB010000001">
    <property type="protein sequence ID" value="MBU8873152.1"/>
    <property type="molecule type" value="Genomic_DNA"/>
</dbReference>
<keyword evidence="1" id="KW-0472">Membrane</keyword>
<keyword evidence="1" id="KW-0812">Transmembrane</keyword>
<reference evidence="2 3" key="1">
    <citation type="submission" date="2021-06" db="EMBL/GenBank/DDBJ databases">
        <authorList>
            <person name="Lee D.H."/>
        </authorList>
    </citation>
    <scope>NUCLEOTIDE SEQUENCE [LARGE SCALE GENOMIC DNA]</scope>
    <source>
        <strain evidence="2 3">MMS21-HV4-11</strain>
    </source>
</reference>
<dbReference type="Proteomes" id="UP000727907">
    <property type="component" value="Unassembled WGS sequence"/>
</dbReference>
<protein>
    <submittedName>
        <fullName evidence="2">Uncharacterized protein</fullName>
    </submittedName>
</protein>
<organism evidence="2 3">
    <name type="scientific">Reyranella humidisoli</name>
    <dbReference type="NCBI Taxonomy" id="2849149"/>
    <lineage>
        <taxon>Bacteria</taxon>
        <taxon>Pseudomonadati</taxon>
        <taxon>Pseudomonadota</taxon>
        <taxon>Alphaproteobacteria</taxon>
        <taxon>Hyphomicrobiales</taxon>
        <taxon>Reyranellaceae</taxon>
        <taxon>Reyranella</taxon>
    </lineage>
</organism>
<evidence type="ECO:0000313" key="3">
    <source>
        <dbReference type="Proteomes" id="UP000727907"/>
    </source>
</evidence>
<comment type="caution">
    <text evidence="2">The sequence shown here is derived from an EMBL/GenBank/DDBJ whole genome shotgun (WGS) entry which is preliminary data.</text>
</comment>
<proteinExistence type="predicted"/>